<proteinExistence type="predicted"/>
<dbReference type="AlphaFoldDB" id="A0A5N7BJW7"/>
<keyword evidence="2" id="KW-1185">Reference proteome</keyword>
<dbReference type="OrthoDB" id="2142759at2759"/>
<protein>
    <submittedName>
        <fullName evidence="1">Uncharacterized protein</fullName>
    </submittedName>
</protein>
<dbReference type="Proteomes" id="UP000326198">
    <property type="component" value="Unassembled WGS sequence"/>
</dbReference>
<evidence type="ECO:0000313" key="2">
    <source>
        <dbReference type="Proteomes" id="UP000326198"/>
    </source>
</evidence>
<reference evidence="1 2" key="1">
    <citation type="submission" date="2019-04" db="EMBL/GenBank/DDBJ databases">
        <title>Friends and foes A comparative genomics studyof 23 Aspergillus species from section Flavi.</title>
        <authorList>
            <consortium name="DOE Joint Genome Institute"/>
            <person name="Kjaerbolling I."/>
            <person name="Vesth T."/>
            <person name="Frisvad J.C."/>
            <person name="Nybo J.L."/>
            <person name="Theobald S."/>
            <person name="Kildgaard S."/>
            <person name="Isbrandt T."/>
            <person name="Kuo A."/>
            <person name="Sato A."/>
            <person name="Lyhne E.K."/>
            <person name="Kogle M.E."/>
            <person name="Wiebenga A."/>
            <person name="Kun R.S."/>
            <person name="Lubbers R.J."/>
            <person name="Makela M.R."/>
            <person name="Barry K."/>
            <person name="Chovatia M."/>
            <person name="Clum A."/>
            <person name="Daum C."/>
            <person name="Haridas S."/>
            <person name="He G."/>
            <person name="LaButti K."/>
            <person name="Lipzen A."/>
            <person name="Mondo S."/>
            <person name="Riley R."/>
            <person name="Salamov A."/>
            <person name="Simmons B.A."/>
            <person name="Magnuson J.K."/>
            <person name="Henrissat B."/>
            <person name="Mortensen U.H."/>
            <person name="Larsen T.O."/>
            <person name="Devries R.P."/>
            <person name="Grigoriev I.V."/>
            <person name="Machida M."/>
            <person name="Baker S.E."/>
            <person name="Andersen M.R."/>
        </authorList>
    </citation>
    <scope>NUCLEOTIDE SEQUENCE [LARGE SCALE GENOMIC DNA]</scope>
    <source>
        <strain evidence="1 2">IBT 29228</strain>
    </source>
</reference>
<name>A0A5N7BJW7_9EURO</name>
<gene>
    <name evidence="1" type="ORF">BDV26DRAFT_254336</name>
</gene>
<evidence type="ECO:0000313" key="1">
    <source>
        <dbReference type="EMBL" id="KAE8382096.1"/>
    </source>
</evidence>
<organism evidence="1 2">
    <name type="scientific">Aspergillus bertholletiae</name>
    <dbReference type="NCBI Taxonomy" id="1226010"/>
    <lineage>
        <taxon>Eukaryota</taxon>
        <taxon>Fungi</taxon>
        <taxon>Dikarya</taxon>
        <taxon>Ascomycota</taxon>
        <taxon>Pezizomycotina</taxon>
        <taxon>Eurotiomycetes</taxon>
        <taxon>Eurotiomycetidae</taxon>
        <taxon>Eurotiales</taxon>
        <taxon>Aspergillaceae</taxon>
        <taxon>Aspergillus</taxon>
        <taxon>Aspergillus subgen. Circumdati</taxon>
    </lineage>
</organism>
<accession>A0A5N7BJW7</accession>
<sequence length="153" mass="18123">MGRLFDHRGSNDEGQRFQPDVWEFHEDLRRSISRRPGNNLSAIDAFLQWHYEQAVLCNMRGGGETLVEFDFPPGTDIMEEIRDSPRPAEWTEAKRYNRRYGLGRMLPSYGPEQDREHTWLQFDCRAYWLGEHCLRPSGAGKNRLQDVWWHLPC</sequence>
<dbReference type="EMBL" id="ML736165">
    <property type="protein sequence ID" value="KAE8382096.1"/>
    <property type="molecule type" value="Genomic_DNA"/>
</dbReference>